<evidence type="ECO:0000256" key="7">
    <source>
        <dbReference type="PROSITE-ProRule" id="PRU01091"/>
    </source>
</evidence>
<protein>
    <submittedName>
        <fullName evidence="10">Chemotaxis protein CheY</fullName>
    </submittedName>
</protein>
<sequence length="228" mass="26156">MRILVVEDDITQLQPLQGALLKVGHIVDAAEDGETALWLMQQTDYDLLILDWMLPKISGISLCQQYRQAGKTSPVLILTAKDAILDKVSALDVGADDYLVKPFSLLELLARVRALGRRAPLWQGDKLELADLQLHLNTLTLKRQEITVQLSGREFQLLEYFLRHPQQVLTHDQIEQALWEWNRQPDSKAITMLVHRLRQRLQLVKAEDWLQTVYGIGYRLVAPESCDR</sequence>
<dbReference type="GO" id="GO:0000156">
    <property type="term" value="F:phosphorelay response regulator activity"/>
    <property type="evidence" value="ECO:0007669"/>
    <property type="project" value="TreeGrafter"/>
</dbReference>
<dbReference type="InterPro" id="IPR001789">
    <property type="entry name" value="Sig_transdc_resp-reg_receiver"/>
</dbReference>
<dbReference type="Proteomes" id="UP000062645">
    <property type="component" value="Chromosome"/>
</dbReference>
<feature type="domain" description="OmpR/PhoB-type" evidence="9">
    <location>
        <begin position="124"/>
        <end position="222"/>
    </location>
</feature>
<evidence type="ECO:0000256" key="1">
    <source>
        <dbReference type="ARBA" id="ARBA00022553"/>
    </source>
</evidence>
<dbReference type="SMART" id="SM00862">
    <property type="entry name" value="Trans_reg_C"/>
    <property type="match status" value="1"/>
</dbReference>
<proteinExistence type="predicted"/>
<feature type="modified residue" description="4-aspartylphosphate" evidence="6">
    <location>
        <position position="51"/>
    </location>
</feature>
<dbReference type="PROSITE" id="PS50110">
    <property type="entry name" value="RESPONSE_REGULATORY"/>
    <property type="match status" value="1"/>
</dbReference>
<evidence type="ECO:0000313" key="10">
    <source>
        <dbReference type="EMBL" id="ALF53662.1"/>
    </source>
</evidence>
<dbReference type="GO" id="GO:0005829">
    <property type="term" value="C:cytosol"/>
    <property type="evidence" value="ECO:0007669"/>
    <property type="project" value="TreeGrafter"/>
</dbReference>
<dbReference type="Gene3D" id="3.40.50.2300">
    <property type="match status" value="1"/>
</dbReference>
<dbReference type="Gene3D" id="1.10.10.10">
    <property type="entry name" value="Winged helix-like DNA-binding domain superfamily/Winged helix DNA-binding domain"/>
    <property type="match status" value="1"/>
</dbReference>
<dbReference type="SMART" id="SM00448">
    <property type="entry name" value="REC"/>
    <property type="match status" value="1"/>
</dbReference>
<dbReference type="STRING" id="224013.ACX27_13755"/>
<dbReference type="PANTHER" id="PTHR48111">
    <property type="entry name" value="REGULATOR OF RPOS"/>
    <property type="match status" value="1"/>
</dbReference>
<dbReference type="GO" id="GO:0032993">
    <property type="term" value="C:protein-DNA complex"/>
    <property type="evidence" value="ECO:0007669"/>
    <property type="project" value="TreeGrafter"/>
</dbReference>
<reference evidence="10 11" key="2">
    <citation type="journal article" date="2016" name="Genome Announc.">
        <title>Draft Genome Sequence of the N2-Fixing Cyanobacterium Nostoc piscinale CENA21, Isolated from the Brazilian Amazon Floodplain.</title>
        <authorList>
            <person name="Leao T."/>
            <person name="Guimaraes P.I."/>
            <person name="de Melo A.G."/>
            <person name="Ramos R.T."/>
            <person name="Leao P.N."/>
            <person name="Silva A."/>
            <person name="Fiore M.F."/>
            <person name="Schneider M.P."/>
        </authorList>
    </citation>
    <scope>NUCLEOTIDE SEQUENCE [LARGE SCALE GENOMIC DNA]</scope>
    <source>
        <strain evidence="10 11">CENA21</strain>
    </source>
</reference>
<dbReference type="RefSeq" id="WP_062293322.1">
    <property type="nucleotide sequence ID" value="NZ_CP012036.1"/>
</dbReference>
<keyword evidence="11" id="KW-1185">Reference proteome</keyword>
<dbReference type="Gene3D" id="6.10.250.690">
    <property type="match status" value="1"/>
</dbReference>
<evidence type="ECO:0000259" key="8">
    <source>
        <dbReference type="PROSITE" id="PS50110"/>
    </source>
</evidence>
<dbReference type="CDD" id="cd00383">
    <property type="entry name" value="trans_reg_C"/>
    <property type="match status" value="1"/>
</dbReference>
<dbReference type="Pfam" id="PF00072">
    <property type="entry name" value="Response_reg"/>
    <property type="match status" value="1"/>
</dbReference>
<feature type="domain" description="Response regulatory" evidence="8">
    <location>
        <begin position="2"/>
        <end position="116"/>
    </location>
</feature>
<keyword evidence="5" id="KW-0804">Transcription</keyword>
<evidence type="ECO:0000256" key="2">
    <source>
        <dbReference type="ARBA" id="ARBA00023012"/>
    </source>
</evidence>
<evidence type="ECO:0000256" key="6">
    <source>
        <dbReference type="PROSITE-ProRule" id="PRU00169"/>
    </source>
</evidence>
<keyword evidence="2" id="KW-0902">Two-component regulatory system</keyword>
<evidence type="ECO:0000313" key="11">
    <source>
        <dbReference type="Proteomes" id="UP000062645"/>
    </source>
</evidence>
<accession>A0A0M5MGY0</accession>
<feature type="DNA-binding region" description="OmpR/PhoB-type" evidence="7">
    <location>
        <begin position="124"/>
        <end position="222"/>
    </location>
</feature>
<evidence type="ECO:0000256" key="5">
    <source>
        <dbReference type="ARBA" id="ARBA00023163"/>
    </source>
</evidence>
<dbReference type="EMBL" id="CP012036">
    <property type="protein sequence ID" value="ALF53662.1"/>
    <property type="molecule type" value="Genomic_DNA"/>
</dbReference>
<dbReference type="SUPFAM" id="SSF52172">
    <property type="entry name" value="CheY-like"/>
    <property type="match status" value="1"/>
</dbReference>
<keyword evidence="1 6" id="KW-0597">Phosphoprotein</keyword>
<dbReference type="KEGG" id="npz:ACX27_13755"/>
<dbReference type="PROSITE" id="PS51755">
    <property type="entry name" value="OMPR_PHOB"/>
    <property type="match status" value="1"/>
</dbReference>
<organism evidence="10 11">
    <name type="scientific">Nostoc piscinale CENA21</name>
    <dbReference type="NCBI Taxonomy" id="224013"/>
    <lineage>
        <taxon>Bacteria</taxon>
        <taxon>Bacillati</taxon>
        <taxon>Cyanobacteriota</taxon>
        <taxon>Cyanophyceae</taxon>
        <taxon>Nostocales</taxon>
        <taxon>Nostocaceae</taxon>
        <taxon>Nostoc</taxon>
    </lineage>
</organism>
<dbReference type="OrthoDB" id="516439at2"/>
<evidence type="ECO:0000259" key="9">
    <source>
        <dbReference type="PROSITE" id="PS51755"/>
    </source>
</evidence>
<keyword evidence="3" id="KW-0805">Transcription regulation</keyword>
<dbReference type="PANTHER" id="PTHR48111:SF5">
    <property type="entry name" value="RESPONSE REGULATOR RPPA"/>
    <property type="match status" value="1"/>
</dbReference>
<keyword evidence="4 7" id="KW-0238">DNA-binding</keyword>
<dbReference type="InterPro" id="IPR001867">
    <property type="entry name" value="OmpR/PhoB-type_DNA-bd"/>
</dbReference>
<dbReference type="InterPro" id="IPR039420">
    <property type="entry name" value="WalR-like"/>
</dbReference>
<dbReference type="PATRIC" id="fig|224013.5.peg.3329"/>
<name>A0A0M5MGY0_9NOSO</name>
<dbReference type="CDD" id="cd19935">
    <property type="entry name" value="REC_OmpR_CusR-like"/>
    <property type="match status" value="1"/>
</dbReference>
<dbReference type="FunFam" id="3.40.50.2300:FF:000002">
    <property type="entry name" value="DNA-binding response regulator PhoP"/>
    <property type="match status" value="1"/>
</dbReference>
<reference evidence="11" key="1">
    <citation type="submission" date="2015-07" db="EMBL/GenBank/DDBJ databases">
        <title>Genome Of Nitrogen-Fixing Cyanobacterium Nostoc piscinale CENA21 From Solimoes/Amazon River Floodplain Sediments And Comparative Genomics To Uncover Biosynthetic Natural Products Potential.</title>
        <authorList>
            <person name="Leao T.F."/>
            <person name="Leao P.N."/>
            <person name="Guimaraes P.I."/>
            <person name="de Melo A.G.C."/>
            <person name="Ramos R.T.J."/>
            <person name="Silva A."/>
            <person name="Fiore M.F."/>
            <person name="Schneider M.P.C."/>
        </authorList>
    </citation>
    <scope>NUCLEOTIDE SEQUENCE [LARGE SCALE GENOMIC DNA]</scope>
    <source>
        <strain evidence="11">CENA21</strain>
    </source>
</reference>
<dbReference type="Pfam" id="PF00486">
    <property type="entry name" value="Trans_reg_C"/>
    <property type="match status" value="1"/>
</dbReference>
<dbReference type="GO" id="GO:0000976">
    <property type="term" value="F:transcription cis-regulatory region binding"/>
    <property type="evidence" value="ECO:0007669"/>
    <property type="project" value="TreeGrafter"/>
</dbReference>
<gene>
    <name evidence="10" type="ORF">ACX27_13755</name>
</gene>
<dbReference type="AlphaFoldDB" id="A0A0M5MGY0"/>
<evidence type="ECO:0000256" key="3">
    <source>
        <dbReference type="ARBA" id="ARBA00023015"/>
    </source>
</evidence>
<dbReference type="InterPro" id="IPR036388">
    <property type="entry name" value="WH-like_DNA-bd_sf"/>
</dbReference>
<dbReference type="GO" id="GO:0006355">
    <property type="term" value="P:regulation of DNA-templated transcription"/>
    <property type="evidence" value="ECO:0007669"/>
    <property type="project" value="InterPro"/>
</dbReference>
<evidence type="ECO:0000256" key="4">
    <source>
        <dbReference type="ARBA" id="ARBA00023125"/>
    </source>
</evidence>
<dbReference type="InterPro" id="IPR011006">
    <property type="entry name" value="CheY-like_superfamily"/>
</dbReference>